<sequence length="53" mass="6177">MVSGNDWIWVCGLVIAGLLLAPVVIRRLSQYAFLHQKRRRLQDRFAARLARKN</sequence>
<keyword evidence="1" id="KW-1133">Transmembrane helix</keyword>
<gene>
    <name evidence="2" type="ORF">JMJ56_15975</name>
</gene>
<name>A0ABS1U4D4_9PROT</name>
<evidence type="ECO:0000313" key="3">
    <source>
        <dbReference type="Proteomes" id="UP000660885"/>
    </source>
</evidence>
<comment type="caution">
    <text evidence="2">The sequence shown here is derived from an EMBL/GenBank/DDBJ whole genome shotgun (WGS) entry which is preliminary data.</text>
</comment>
<keyword evidence="1" id="KW-0812">Transmembrane</keyword>
<accession>A0ABS1U4D4</accession>
<organism evidence="2 3">
    <name type="scientific">Belnapia arida</name>
    <dbReference type="NCBI Taxonomy" id="2804533"/>
    <lineage>
        <taxon>Bacteria</taxon>
        <taxon>Pseudomonadati</taxon>
        <taxon>Pseudomonadota</taxon>
        <taxon>Alphaproteobacteria</taxon>
        <taxon>Acetobacterales</taxon>
        <taxon>Roseomonadaceae</taxon>
        <taxon>Belnapia</taxon>
    </lineage>
</organism>
<keyword evidence="1" id="KW-0472">Membrane</keyword>
<evidence type="ECO:0000256" key="1">
    <source>
        <dbReference type="SAM" id="Phobius"/>
    </source>
</evidence>
<proteinExistence type="predicted"/>
<dbReference type="EMBL" id="JAETWB010000007">
    <property type="protein sequence ID" value="MBL6079518.1"/>
    <property type="molecule type" value="Genomic_DNA"/>
</dbReference>
<dbReference type="RefSeq" id="WP_202832769.1">
    <property type="nucleotide sequence ID" value="NZ_JAETWB010000007.1"/>
</dbReference>
<dbReference type="Proteomes" id="UP000660885">
    <property type="component" value="Unassembled WGS sequence"/>
</dbReference>
<protein>
    <submittedName>
        <fullName evidence="2">Uncharacterized protein</fullName>
    </submittedName>
</protein>
<evidence type="ECO:0000313" key="2">
    <source>
        <dbReference type="EMBL" id="MBL6079518.1"/>
    </source>
</evidence>
<reference evidence="2 3" key="1">
    <citation type="submission" date="2021-01" db="EMBL/GenBank/DDBJ databases">
        <title>Belnapia mucosa sp. nov. and Belnapia arida sp. nov., isolated from the Tabernas Desert (Almeria, Spain).</title>
        <authorList>
            <person name="Molina-Menor E."/>
            <person name="Vidal-Verdu A."/>
            <person name="Calonge A."/>
            <person name="Satari L."/>
            <person name="Pereto J."/>
            <person name="Porcar M."/>
        </authorList>
    </citation>
    <scope>NUCLEOTIDE SEQUENCE [LARGE SCALE GENOMIC DNA]</scope>
    <source>
        <strain evidence="2 3">T18</strain>
    </source>
</reference>
<keyword evidence="3" id="KW-1185">Reference proteome</keyword>
<feature type="transmembrane region" description="Helical" evidence="1">
    <location>
        <begin position="6"/>
        <end position="25"/>
    </location>
</feature>